<accession>A0A2N5XSJ2</accession>
<sequence>MTIGADNHYEWIVVHGDAQRENSEGLQSALVEQCYSDREPYGEYILYAAGDSGAVSEGQISVLNYAYLAEVRVTFEPDLVAEGISDIGWCLQDHEEQGDAFVKEIWPSWQDASLNDVANTIFPPDQDFVMARSVLSVSDDHASWVEVTRVEAHQPTEMALTFCRVEQDRLLEIKAVLKDPDVPVWVLSDMWNALVMRFQNLSYEKLTGANRIEPDVDMEEFDIDLIGDVAGEA</sequence>
<dbReference type="Proteomes" id="UP000234881">
    <property type="component" value="Unassembled WGS sequence"/>
</dbReference>
<organism evidence="1 2">
    <name type="scientific">Cohaesibacter celericrescens</name>
    <dbReference type="NCBI Taxonomy" id="2067669"/>
    <lineage>
        <taxon>Bacteria</taxon>
        <taxon>Pseudomonadati</taxon>
        <taxon>Pseudomonadota</taxon>
        <taxon>Alphaproteobacteria</taxon>
        <taxon>Hyphomicrobiales</taxon>
        <taxon>Cohaesibacteraceae</taxon>
    </lineage>
</organism>
<dbReference type="AlphaFoldDB" id="A0A2N5XSJ2"/>
<proteinExistence type="predicted"/>
<dbReference type="OrthoDB" id="8441488at2"/>
<name>A0A2N5XSJ2_9HYPH</name>
<keyword evidence="2" id="KW-1185">Reference proteome</keyword>
<evidence type="ECO:0000313" key="1">
    <source>
        <dbReference type="EMBL" id="PLW77415.1"/>
    </source>
</evidence>
<comment type="caution">
    <text evidence="1">The sequence shown here is derived from an EMBL/GenBank/DDBJ whole genome shotgun (WGS) entry which is preliminary data.</text>
</comment>
<protein>
    <submittedName>
        <fullName evidence="1">Uncharacterized protein</fullName>
    </submittedName>
</protein>
<dbReference type="EMBL" id="PKUQ01000016">
    <property type="protein sequence ID" value="PLW77415.1"/>
    <property type="molecule type" value="Genomic_DNA"/>
</dbReference>
<gene>
    <name evidence="1" type="ORF">C0081_08750</name>
</gene>
<reference evidence="1 2" key="1">
    <citation type="submission" date="2018-01" db="EMBL/GenBank/DDBJ databases">
        <title>The draft genome sequence of Cohaesibacter sp. H1304.</title>
        <authorList>
            <person name="Wang N.-N."/>
            <person name="Du Z.-J."/>
        </authorList>
    </citation>
    <scope>NUCLEOTIDE SEQUENCE [LARGE SCALE GENOMIC DNA]</scope>
    <source>
        <strain evidence="1 2">H1304</strain>
    </source>
</reference>
<evidence type="ECO:0000313" key="2">
    <source>
        <dbReference type="Proteomes" id="UP000234881"/>
    </source>
</evidence>
<dbReference type="RefSeq" id="WP_101533433.1">
    <property type="nucleotide sequence ID" value="NZ_PKUQ01000016.1"/>
</dbReference>